<dbReference type="AlphaFoldDB" id="A0A1E1K3K0"/>
<dbReference type="Gene3D" id="3.40.50.1820">
    <property type="entry name" value="alpha/beta hydrolase"/>
    <property type="match status" value="1"/>
</dbReference>
<proteinExistence type="predicted"/>
<protein>
    <submittedName>
        <fullName evidence="3">Probable soluble epoxide hydrolase</fullName>
    </submittedName>
</protein>
<evidence type="ECO:0000313" key="4">
    <source>
        <dbReference type="Proteomes" id="UP000178912"/>
    </source>
</evidence>
<dbReference type="OrthoDB" id="6431331at2759"/>
<dbReference type="InterPro" id="IPR051340">
    <property type="entry name" value="Haloalkane_dehalogenase"/>
</dbReference>
<feature type="domain" description="AB hydrolase-1" evidence="2">
    <location>
        <begin position="27"/>
        <end position="268"/>
    </location>
</feature>
<organism evidence="3 4">
    <name type="scientific">Rhynchosporium agropyri</name>
    <dbReference type="NCBI Taxonomy" id="914238"/>
    <lineage>
        <taxon>Eukaryota</taxon>
        <taxon>Fungi</taxon>
        <taxon>Dikarya</taxon>
        <taxon>Ascomycota</taxon>
        <taxon>Pezizomycotina</taxon>
        <taxon>Leotiomycetes</taxon>
        <taxon>Helotiales</taxon>
        <taxon>Ploettnerulaceae</taxon>
        <taxon>Rhynchosporium</taxon>
    </lineage>
</organism>
<dbReference type="PANTHER" id="PTHR42977">
    <property type="entry name" value="HYDROLASE-RELATED"/>
    <property type="match status" value="1"/>
</dbReference>
<dbReference type="InterPro" id="IPR029058">
    <property type="entry name" value="AB_hydrolase_fold"/>
</dbReference>
<reference evidence="4" key="1">
    <citation type="submission" date="2016-03" db="EMBL/GenBank/DDBJ databases">
        <authorList>
            <person name="Guldener U."/>
        </authorList>
    </citation>
    <scope>NUCLEOTIDE SEQUENCE [LARGE SCALE GENOMIC DNA]</scope>
    <source>
        <strain evidence="4">04CH-RAC-A.6.1</strain>
    </source>
</reference>
<dbReference type="InterPro" id="IPR000073">
    <property type="entry name" value="AB_hydrolase_1"/>
</dbReference>
<dbReference type="PRINTS" id="PR00412">
    <property type="entry name" value="EPOXHYDRLASE"/>
</dbReference>
<dbReference type="Proteomes" id="UP000178912">
    <property type="component" value="Unassembled WGS sequence"/>
</dbReference>
<keyword evidence="4" id="KW-1185">Reference proteome</keyword>
<evidence type="ECO:0000313" key="3">
    <source>
        <dbReference type="EMBL" id="CZS92706.1"/>
    </source>
</evidence>
<dbReference type="PANTHER" id="PTHR42977:SF3">
    <property type="entry name" value="AB HYDROLASE-1 DOMAIN-CONTAINING PROTEIN"/>
    <property type="match status" value="1"/>
</dbReference>
<evidence type="ECO:0000256" key="1">
    <source>
        <dbReference type="ARBA" id="ARBA00022801"/>
    </source>
</evidence>
<keyword evidence="1 3" id="KW-0378">Hydrolase</keyword>
<accession>A0A1E1K3K0</accession>
<dbReference type="SUPFAM" id="SSF53474">
    <property type="entry name" value="alpha/beta-Hydrolases"/>
    <property type="match status" value="1"/>
</dbReference>
<dbReference type="GO" id="GO:0004301">
    <property type="term" value="F:epoxide hydrolase activity"/>
    <property type="evidence" value="ECO:0007669"/>
    <property type="project" value="TreeGrafter"/>
</dbReference>
<evidence type="ECO:0000259" key="2">
    <source>
        <dbReference type="Pfam" id="PF00561"/>
    </source>
</evidence>
<dbReference type="InterPro" id="IPR000639">
    <property type="entry name" value="Epox_hydrolase-like"/>
</dbReference>
<sequence length="287" mass="32328">MSTTTTQHIEADGLKILYRSAGPKDAPVLLLLHGFPSSSHQFRNLIPLLSHKYRVIAPDLPGYGFTEVPASRNYVYTFENIATSIGALLDVLKITKFSPYVFDYGGPTGFRLALQRPEAIQAIFTQNGNAYLEGLGEFWAPLQALWENDTPEQRLVIKNALLGYETTKWQYTNGAHGQPVAPEAPFLDFALMERPGNHQIQLDLFYDYRTNLPLYPLFQEYFRKSQVPLIAFWGKNDEIFVPAGAEAFKRDLPDAEIHLLDTGHFASETMTNVVGQLMLDFLARIGI</sequence>
<gene>
    <name evidence="3" type="ORF">RAG0_03232</name>
</gene>
<dbReference type="EMBL" id="FJUX01000013">
    <property type="protein sequence ID" value="CZS92706.1"/>
    <property type="molecule type" value="Genomic_DNA"/>
</dbReference>
<dbReference type="Pfam" id="PF00561">
    <property type="entry name" value="Abhydrolase_1"/>
    <property type="match status" value="1"/>
</dbReference>
<name>A0A1E1K3K0_9HELO</name>